<feature type="compositionally biased region" description="Basic and acidic residues" evidence="1">
    <location>
        <begin position="18"/>
        <end position="27"/>
    </location>
</feature>
<reference evidence="3" key="1">
    <citation type="journal article" date="2020" name="Nat. Commun.">
        <title>Genome assembly of wild tea tree DASZ reveals pedigree and selection history of tea varieties.</title>
        <authorList>
            <person name="Zhang W."/>
            <person name="Zhang Y."/>
            <person name="Qiu H."/>
            <person name="Guo Y."/>
            <person name="Wan H."/>
            <person name="Zhang X."/>
            <person name="Scossa F."/>
            <person name="Alseekh S."/>
            <person name="Zhang Q."/>
            <person name="Wang P."/>
            <person name="Xu L."/>
            <person name="Schmidt M.H."/>
            <person name="Jia X."/>
            <person name="Li D."/>
            <person name="Zhu A."/>
            <person name="Guo F."/>
            <person name="Chen W."/>
            <person name="Ni D."/>
            <person name="Usadel B."/>
            <person name="Fernie A.R."/>
            <person name="Wen W."/>
        </authorList>
    </citation>
    <scope>NUCLEOTIDE SEQUENCE [LARGE SCALE GENOMIC DNA]</scope>
    <source>
        <strain evidence="3">cv. G240</strain>
    </source>
</reference>
<proteinExistence type="predicted"/>
<evidence type="ECO:0000313" key="2">
    <source>
        <dbReference type="EMBL" id="KAF5939519.1"/>
    </source>
</evidence>
<feature type="region of interest" description="Disordered" evidence="1">
    <location>
        <begin position="1"/>
        <end position="27"/>
    </location>
</feature>
<keyword evidence="3" id="KW-1185">Reference proteome</keyword>
<feature type="compositionally biased region" description="Polar residues" evidence="1">
    <location>
        <begin position="1"/>
        <end position="16"/>
    </location>
</feature>
<sequence>MKLKVSKSQPFPNTHPKNQREKEREEQKFHQTLNLITKNYSKKKSGKFLITKKLV</sequence>
<gene>
    <name evidence="2" type="ORF">HYC85_023778</name>
</gene>
<comment type="caution">
    <text evidence="2">The sequence shown here is derived from an EMBL/GenBank/DDBJ whole genome shotgun (WGS) entry which is preliminary data.</text>
</comment>
<evidence type="ECO:0000256" key="1">
    <source>
        <dbReference type="SAM" id="MobiDB-lite"/>
    </source>
</evidence>
<accession>A0A7J7GFH4</accession>
<evidence type="ECO:0000313" key="3">
    <source>
        <dbReference type="Proteomes" id="UP000593564"/>
    </source>
</evidence>
<dbReference type="Proteomes" id="UP000593564">
    <property type="component" value="Unassembled WGS sequence"/>
</dbReference>
<organism evidence="2 3">
    <name type="scientific">Camellia sinensis</name>
    <name type="common">Tea plant</name>
    <name type="synonym">Thea sinensis</name>
    <dbReference type="NCBI Taxonomy" id="4442"/>
    <lineage>
        <taxon>Eukaryota</taxon>
        <taxon>Viridiplantae</taxon>
        <taxon>Streptophyta</taxon>
        <taxon>Embryophyta</taxon>
        <taxon>Tracheophyta</taxon>
        <taxon>Spermatophyta</taxon>
        <taxon>Magnoliopsida</taxon>
        <taxon>eudicotyledons</taxon>
        <taxon>Gunneridae</taxon>
        <taxon>Pentapetalae</taxon>
        <taxon>asterids</taxon>
        <taxon>Ericales</taxon>
        <taxon>Theaceae</taxon>
        <taxon>Camellia</taxon>
    </lineage>
</organism>
<dbReference type="EMBL" id="JACBKZ010000011">
    <property type="protein sequence ID" value="KAF5939519.1"/>
    <property type="molecule type" value="Genomic_DNA"/>
</dbReference>
<reference evidence="2 3" key="2">
    <citation type="submission" date="2020-07" db="EMBL/GenBank/DDBJ databases">
        <title>Genome assembly of wild tea tree DASZ reveals pedigree and selection history of tea varieties.</title>
        <authorList>
            <person name="Zhang W."/>
        </authorList>
    </citation>
    <scope>NUCLEOTIDE SEQUENCE [LARGE SCALE GENOMIC DNA]</scope>
    <source>
        <strain evidence="3">cv. G240</strain>
        <tissue evidence="2">Leaf</tissue>
    </source>
</reference>
<name>A0A7J7GFH4_CAMSI</name>
<dbReference type="AlphaFoldDB" id="A0A7J7GFH4"/>
<protein>
    <submittedName>
        <fullName evidence="2">Uncharacterized protein</fullName>
    </submittedName>
</protein>